<protein>
    <recommendedName>
        <fullName evidence="2">PH domain-containing protein</fullName>
    </recommendedName>
</protein>
<dbReference type="SMART" id="SM00233">
    <property type="entry name" value="PH"/>
    <property type="match status" value="1"/>
</dbReference>
<dbReference type="SUPFAM" id="SSF50729">
    <property type="entry name" value="PH domain-like"/>
    <property type="match status" value="1"/>
</dbReference>
<evidence type="ECO:0000259" key="2">
    <source>
        <dbReference type="PROSITE" id="PS50003"/>
    </source>
</evidence>
<dbReference type="PANTHER" id="PTHR12673">
    <property type="entry name" value="FACIOGENITAL DYSPLASIA PROTEIN"/>
    <property type="match status" value="1"/>
</dbReference>
<feature type="region of interest" description="Disordered" evidence="1">
    <location>
        <begin position="290"/>
        <end position="401"/>
    </location>
</feature>
<name>X6MYH6_RETFI</name>
<feature type="compositionally biased region" description="Polar residues" evidence="1">
    <location>
        <begin position="360"/>
        <end position="369"/>
    </location>
</feature>
<gene>
    <name evidence="3" type="ORF">RFI_18153</name>
</gene>
<evidence type="ECO:0000313" key="4">
    <source>
        <dbReference type="Proteomes" id="UP000023152"/>
    </source>
</evidence>
<dbReference type="EMBL" id="ASPP01014052">
    <property type="protein sequence ID" value="ETO19085.1"/>
    <property type="molecule type" value="Genomic_DNA"/>
</dbReference>
<dbReference type="Proteomes" id="UP000023152">
    <property type="component" value="Unassembled WGS sequence"/>
</dbReference>
<feature type="compositionally biased region" description="Low complexity" evidence="1">
    <location>
        <begin position="370"/>
        <end position="396"/>
    </location>
</feature>
<dbReference type="Gene3D" id="2.30.29.30">
    <property type="entry name" value="Pleckstrin-homology domain (PH domain)/Phosphotyrosine-binding domain (PTB)"/>
    <property type="match status" value="1"/>
</dbReference>
<dbReference type="Gene3D" id="1.20.900.10">
    <property type="entry name" value="Dbl homology (DH) domain"/>
    <property type="match status" value="1"/>
</dbReference>
<dbReference type="InterPro" id="IPR011993">
    <property type="entry name" value="PH-like_dom_sf"/>
</dbReference>
<sequence length="470" mass="52306">MNVYVKIEQCAKQKFKTLLDAPMSRLPQYLQQMANVYKEWKEAGKQDNEGSKQLWQAIVDIKKMTDEISNKCRDQKARQLLGHLQKELFNDKISLTAAHRLCVRHGELKIVKNKGLHTQMFILCNDILVISTVGSRWKSSELVAVFPLIGLRVLHNPLVDESLQSETKFRFAVVPQNKNFALADSTTMGSVIIVCAHEAELQAWVDEIEQTVDEEEHNLRPCNPVDLEKRLRREPTCPEGSASTVTITDPVKIEAIEQWRKHKEESRFKVKLKTRNQMQSTVIMSADCHHVNASSNPPLASIHPPPPPPPPPPPRPPSSNKRLTTNSAPSQSVVSSKSPDITSHSMTGLASRPPPPPLLHSQQTQVVGQSSPTVTVTTASSLSSSSMSTNTRPSQSQSSTKATLLGQIAGFQKDLALKKVNIEETQAAARSIHDPQDVASLLQTTLANYRIYVQGDSDDEESEDNDEDWE</sequence>
<feature type="compositionally biased region" description="Pro residues" evidence="1">
    <location>
        <begin position="303"/>
        <end position="317"/>
    </location>
</feature>
<reference evidence="3 4" key="1">
    <citation type="journal article" date="2013" name="Curr. Biol.">
        <title>The Genome of the Foraminiferan Reticulomyxa filosa.</title>
        <authorList>
            <person name="Glockner G."/>
            <person name="Hulsmann N."/>
            <person name="Schleicher M."/>
            <person name="Noegel A.A."/>
            <person name="Eichinger L."/>
            <person name="Gallinger C."/>
            <person name="Pawlowski J."/>
            <person name="Sierra R."/>
            <person name="Euteneuer U."/>
            <person name="Pillet L."/>
            <person name="Moustafa A."/>
            <person name="Platzer M."/>
            <person name="Groth M."/>
            <person name="Szafranski K."/>
            <person name="Schliwa M."/>
        </authorList>
    </citation>
    <scope>NUCLEOTIDE SEQUENCE [LARGE SCALE GENOMIC DNA]</scope>
</reference>
<dbReference type="InterPro" id="IPR051092">
    <property type="entry name" value="FYVE_RhoGEF_PH"/>
</dbReference>
<keyword evidence="4" id="KW-1185">Reference proteome</keyword>
<feature type="compositionally biased region" description="Low complexity" evidence="1">
    <location>
        <begin position="327"/>
        <end position="339"/>
    </location>
</feature>
<evidence type="ECO:0000256" key="1">
    <source>
        <dbReference type="SAM" id="MobiDB-lite"/>
    </source>
</evidence>
<dbReference type="PANTHER" id="PTHR12673:SF159">
    <property type="entry name" value="LD03170P"/>
    <property type="match status" value="1"/>
</dbReference>
<dbReference type="InterPro" id="IPR035899">
    <property type="entry name" value="DBL_dom_sf"/>
</dbReference>
<dbReference type="PROSITE" id="PS50003">
    <property type="entry name" value="PH_DOMAIN"/>
    <property type="match status" value="1"/>
</dbReference>
<dbReference type="GO" id="GO:0005085">
    <property type="term" value="F:guanyl-nucleotide exchange factor activity"/>
    <property type="evidence" value="ECO:0007669"/>
    <property type="project" value="TreeGrafter"/>
</dbReference>
<dbReference type="AlphaFoldDB" id="X6MYH6"/>
<dbReference type="GO" id="GO:0005737">
    <property type="term" value="C:cytoplasm"/>
    <property type="evidence" value="ECO:0007669"/>
    <property type="project" value="TreeGrafter"/>
</dbReference>
<dbReference type="SUPFAM" id="SSF48065">
    <property type="entry name" value="DBL homology domain (DH-domain)"/>
    <property type="match status" value="1"/>
</dbReference>
<feature type="domain" description="PH" evidence="2">
    <location>
        <begin position="101"/>
        <end position="213"/>
    </location>
</feature>
<accession>X6MYH6</accession>
<comment type="caution">
    <text evidence="3">The sequence shown here is derived from an EMBL/GenBank/DDBJ whole genome shotgun (WGS) entry which is preliminary data.</text>
</comment>
<evidence type="ECO:0000313" key="3">
    <source>
        <dbReference type="EMBL" id="ETO19085.1"/>
    </source>
</evidence>
<proteinExistence type="predicted"/>
<dbReference type="InterPro" id="IPR001849">
    <property type="entry name" value="PH_domain"/>
</dbReference>
<organism evidence="3 4">
    <name type="scientific">Reticulomyxa filosa</name>
    <dbReference type="NCBI Taxonomy" id="46433"/>
    <lineage>
        <taxon>Eukaryota</taxon>
        <taxon>Sar</taxon>
        <taxon>Rhizaria</taxon>
        <taxon>Retaria</taxon>
        <taxon>Foraminifera</taxon>
        <taxon>Monothalamids</taxon>
        <taxon>Reticulomyxidae</taxon>
        <taxon>Reticulomyxa</taxon>
    </lineage>
</organism>